<organism evidence="1 2">
    <name type="scientific">Paratrimastix pyriformis</name>
    <dbReference type="NCBI Taxonomy" id="342808"/>
    <lineage>
        <taxon>Eukaryota</taxon>
        <taxon>Metamonada</taxon>
        <taxon>Preaxostyla</taxon>
        <taxon>Paratrimastigidae</taxon>
        <taxon>Paratrimastix</taxon>
    </lineage>
</organism>
<gene>
    <name evidence="1" type="ORF">PAPYR_12708</name>
</gene>
<dbReference type="Proteomes" id="UP001141327">
    <property type="component" value="Unassembled WGS sequence"/>
</dbReference>
<evidence type="ECO:0000313" key="1">
    <source>
        <dbReference type="EMBL" id="KAJ4452957.1"/>
    </source>
</evidence>
<dbReference type="EMBL" id="JAPMOS010000341">
    <property type="protein sequence ID" value="KAJ4452957.1"/>
    <property type="molecule type" value="Genomic_DNA"/>
</dbReference>
<accession>A0ABQ8U5V0</accession>
<sequence length="166" mass="18813">MLLIINPYFKLDYHFNCAPWIDGFPHSDTVYLHIQLLLYSSSETCQPHSSWQMICIEIQLVCRPGGAFTGRPLVLTRALGLVYPASCHRHIPAGNRMALVGHHYGQWTHLIVFLRLDDPIRLQLTAFNRTHGFLLQTPSVQVRPTGTYSPYKCAPTGEKIIAKLNS</sequence>
<protein>
    <submittedName>
        <fullName evidence="1">Uncharacterized protein</fullName>
    </submittedName>
</protein>
<evidence type="ECO:0000313" key="2">
    <source>
        <dbReference type="Proteomes" id="UP001141327"/>
    </source>
</evidence>
<name>A0ABQ8U5V0_9EUKA</name>
<keyword evidence="2" id="KW-1185">Reference proteome</keyword>
<reference evidence="1" key="1">
    <citation type="journal article" date="2022" name="bioRxiv">
        <title>Genomics of Preaxostyla Flagellates Illuminates Evolutionary Transitions and the Path Towards Mitochondrial Loss.</title>
        <authorList>
            <person name="Novak L.V.F."/>
            <person name="Treitli S.C."/>
            <person name="Pyrih J."/>
            <person name="Halakuc P."/>
            <person name="Pipaliya S.V."/>
            <person name="Vacek V."/>
            <person name="Brzon O."/>
            <person name="Soukal P."/>
            <person name="Eme L."/>
            <person name="Dacks J.B."/>
            <person name="Karnkowska A."/>
            <person name="Elias M."/>
            <person name="Hampl V."/>
        </authorList>
    </citation>
    <scope>NUCLEOTIDE SEQUENCE</scope>
    <source>
        <strain evidence="1">RCP-MX</strain>
    </source>
</reference>
<proteinExistence type="predicted"/>
<comment type="caution">
    <text evidence="1">The sequence shown here is derived from an EMBL/GenBank/DDBJ whole genome shotgun (WGS) entry which is preliminary data.</text>
</comment>